<dbReference type="InterPro" id="IPR029068">
    <property type="entry name" value="Glyas_Bleomycin-R_OHBP_Dase"/>
</dbReference>
<evidence type="ECO:0000313" key="3">
    <source>
        <dbReference type="Proteomes" id="UP000644147"/>
    </source>
</evidence>
<dbReference type="Proteomes" id="UP000644147">
    <property type="component" value="Unassembled WGS sequence"/>
</dbReference>
<comment type="caution">
    <text evidence="2">The sequence shown here is derived from an EMBL/GenBank/DDBJ whole genome shotgun (WGS) entry which is preliminary data.</text>
</comment>
<dbReference type="Gene3D" id="3.30.720.110">
    <property type="match status" value="1"/>
</dbReference>
<dbReference type="Gene3D" id="3.30.720.120">
    <property type="match status" value="1"/>
</dbReference>
<dbReference type="EMBL" id="JAEHFX010000002">
    <property type="protein sequence ID" value="MBK0402364.1"/>
    <property type="molecule type" value="Genomic_DNA"/>
</dbReference>
<sequence length="125" mass="13790">MIEFILYVSDQNRSKAFYTNVLQKTPSLDVSGMTEFDLSETCKLGLMPENGIAKILGERLPHPASGNGIPRCELYLFQENAAEVCERAARNGGKMISAMQPRDWGHTVGYVADPDGHVLAFAEKI</sequence>
<dbReference type="InterPro" id="IPR037523">
    <property type="entry name" value="VOC_core"/>
</dbReference>
<protein>
    <submittedName>
        <fullName evidence="2">VOC family protein</fullName>
    </submittedName>
</protein>
<feature type="domain" description="VOC" evidence="1">
    <location>
        <begin position="1"/>
        <end position="124"/>
    </location>
</feature>
<gene>
    <name evidence="2" type="ORF">I5M27_05170</name>
</gene>
<accession>A0ABS1BYX5</accession>
<dbReference type="SUPFAM" id="SSF54593">
    <property type="entry name" value="Glyoxalase/Bleomycin resistance protein/Dihydroxybiphenyl dioxygenase"/>
    <property type="match status" value="1"/>
</dbReference>
<dbReference type="RefSeq" id="WP_200505112.1">
    <property type="nucleotide sequence ID" value="NZ_JAEHFX010000002.1"/>
</dbReference>
<organism evidence="2 3">
    <name type="scientific">Adhaeribacter terrigena</name>
    <dbReference type="NCBI Taxonomy" id="2793070"/>
    <lineage>
        <taxon>Bacteria</taxon>
        <taxon>Pseudomonadati</taxon>
        <taxon>Bacteroidota</taxon>
        <taxon>Cytophagia</taxon>
        <taxon>Cytophagales</taxon>
        <taxon>Hymenobacteraceae</taxon>
        <taxon>Adhaeribacter</taxon>
    </lineage>
</organism>
<evidence type="ECO:0000259" key="1">
    <source>
        <dbReference type="PROSITE" id="PS51819"/>
    </source>
</evidence>
<dbReference type="InterPro" id="IPR025870">
    <property type="entry name" value="Glyoxalase-like_dom"/>
</dbReference>
<dbReference type="PROSITE" id="PS51819">
    <property type="entry name" value="VOC"/>
    <property type="match status" value="1"/>
</dbReference>
<keyword evidence="3" id="KW-1185">Reference proteome</keyword>
<name>A0ABS1BYX5_9BACT</name>
<reference evidence="2 3" key="1">
    <citation type="submission" date="2020-12" db="EMBL/GenBank/DDBJ databases">
        <title>Bacterial novel species Adhaeribacter sp. BT258 isolated from soil.</title>
        <authorList>
            <person name="Jung H.-Y."/>
        </authorList>
    </citation>
    <scope>NUCLEOTIDE SEQUENCE [LARGE SCALE GENOMIC DNA]</scope>
    <source>
        <strain evidence="2 3">BT258</strain>
    </source>
</reference>
<proteinExistence type="predicted"/>
<dbReference type="Pfam" id="PF12681">
    <property type="entry name" value="Glyoxalase_2"/>
    <property type="match status" value="1"/>
</dbReference>
<evidence type="ECO:0000313" key="2">
    <source>
        <dbReference type="EMBL" id="MBK0402364.1"/>
    </source>
</evidence>